<evidence type="ECO:0000259" key="4">
    <source>
        <dbReference type="PROSITE" id="PS50072"/>
    </source>
</evidence>
<keyword evidence="3" id="KW-1133">Transmembrane helix</keyword>
<feature type="compositionally biased region" description="Basic and acidic residues" evidence="2">
    <location>
        <begin position="9"/>
        <end position="21"/>
    </location>
</feature>
<dbReference type="CDD" id="cd00317">
    <property type="entry name" value="cyclophilin"/>
    <property type="match status" value="1"/>
</dbReference>
<evidence type="ECO:0000256" key="1">
    <source>
        <dbReference type="ARBA" id="ARBA00002388"/>
    </source>
</evidence>
<keyword evidence="3" id="KW-0812">Transmembrane</keyword>
<evidence type="ECO:0000313" key="6">
    <source>
        <dbReference type="Proteomes" id="UP001144036"/>
    </source>
</evidence>
<dbReference type="RefSeq" id="WP_270156556.1">
    <property type="nucleotide sequence ID" value="NZ_JAPNNL010000079.1"/>
</dbReference>
<evidence type="ECO:0000256" key="2">
    <source>
        <dbReference type="SAM" id="MobiDB-lite"/>
    </source>
</evidence>
<comment type="function">
    <text evidence="1">PPIases accelerate the folding of proteins. It catalyzes the cis-trans isomerization of proline imidic peptide bonds in oligopeptides.</text>
</comment>
<dbReference type="InterPro" id="IPR002130">
    <property type="entry name" value="Cyclophilin-type_PPIase_dom"/>
</dbReference>
<dbReference type="InterPro" id="IPR044666">
    <property type="entry name" value="Cyclophilin_A-like"/>
</dbReference>
<feature type="region of interest" description="Disordered" evidence="2">
    <location>
        <begin position="1"/>
        <end position="31"/>
    </location>
</feature>
<keyword evidence="5" id="KW-0413">Isomerase</keyword>
<dbReference type="PANTHER" id="PTHR45625">
    <property type="entry name" value="PEPTIDYL-PROLYL CIS-TRANS ISOMERASE-RELATED"/>
    <property type="match status" value="1"/>
</dbReference>
<accession>A0ABT4SET3</accession>
<evidence type="ECO:0000313" key="5">
    <source>
        <dbReference type="EMBL" id="MDA0635707.1"/>
    </source>
</evidence>
<dbReference type="PANTHER" id="PTHR45625:SF3">
    <property type="entry name" value="PEPTIDYL-PROLYL CIS-TRANS ISOMERASE B-RELATED"/>
    <property type="match status" value="1"/>
</dbReference>
<protein>
    <submittedName>
        <fullName evidence="5">Peptidylprolyl isomerase</fullName>
    </submittedName>
</protein>
<dbReference type="SUPFAM" id="SSF50891">
    <property type="entry name" value="Cyclophilin-like"/>
    <property type="match status" value="1"/>
</dbReference>
<keyword evidence="6" id="KW-1185">Reference proteome</keyword>
<gene>
    <name evidence="5" type="ORF">OUY22_19985</name>
</gene>
<proteinExistence type="predicted"/>
<sequence>MSGDDDDRQSELARQHKERQQQRAAEQSSKARRNTFIGAGVAVAVVAGGIFAVTTLVDDNPSSTPAAAEASATATPTEEPVTALPTPTQTGPVTCEYKRETADVPMKFVGLPPKKPNMKLSKMTVTTNHGNIVIEVDPKLTPCSVNSMAFLAKKGFYEKTKCHRLVTPEVSGLFLLQCGDPKAKADGKNPTDGLGTAGYVFRDEAVGVVPYGRGVVFLTQPLDAAGQNSSQFAISLSDENAQIDPQYSVLGMVTSGLEIIEKVAEDGVLVHEEDITGDGGSTAPKTPIIIEKVRLS</sequence>
<dbReference type="InterPro" id="IPR029000">
    <property type="entry name" value="Cyclophilin-like_dom_sf"/>
</dbReference>
<dbReference type="Proteomes" id="UP001144036">
    <property type="component" value="Unassembled WGS sequence"/>
</dbReference>
<feature type="compositionally biased region" description="Low complexity" evidence="2">
    <location>
        <begin position="61"/>
        <end position="88"/>
    </location>
</feature>
<dbReference type="Gene3D" id="2.40.100.10">
    <property type="entry name" value="Cyclophilin-like"/>
    <property type="match status" value="1"/>
</dbReference>
<dbReference type="PROSITE" id="PS50072">
    <property type="entry name" value="CSA_PPIASE_2"/>
    <property type="match status" value="1"/>
</dbReference>
<keyword evidence="3" id="KW-0472">Membrane</keyword>
<comment type="caution">
    <text evidence="5">The sequence shown here is derived from an EMBL/GenBank/DDBJ whole genome shotgun (WGS) entry which is preliminary data.</text>
</comment>
<dbReference type="EMBL" id="JAPNNL010000079">
    <property type="protein sequence ID" value="MDA0635707.1"/>
    <property type="molecule type" value="Genomic_DNA"/>
</dbReference>
<feature type="domain" description="PPIase cyclophilin-type" evidence="4">
    <location>
        <begin position="127"/>
        <end position="295"/>
    </location>
</feature>
<organism evidence="5 6">
    <name type="scientific">Nonomuraea corallina</name>
    <dbReference type="NCBI Taxonomy" id="2989783"/>
    <lineage>
        <taxon>Bacteria</taxon>
        <taxon>Bacillati</taxon>
        <taxon>Actinomycetota</taxon>
        <taxon>Actinomycetes</taxon>
        <taxon>Streptosporangiales</taxon>
        <taxon>Streptosporangiaceae</taxon>
        <taxon>Nonomuraea</taxon>
    </lineage>
</organism>
<feature type="transmembrane region" description="Helical" evidence="3">
    <location>
        <begin position="36"/>
        <end position="57"/>
    </location>
</feature>
<reference evidence="5" key="1">
    <citation type="submission" date="2022-11" db="EMBL/GenBank/DDBJ databases">
        <title>Nonomuraea corallina sp. nov., a new species of the genus Nonomuraea isolated from sea side sediment in Thai sea.</title>
        <authorList>
            <person name="Ngamcharungchit C."/>
            <person name="Matsumoto A."/>
            <person name="Suriyachadkun C."/>
            <person name="Panbangred W."/>
            <person name="Inahashi Y."/>
            <person name="Intra B."/>
        </authorList>
    </citation>
    <scope>NUCLEOTIDE SEQUENCE</scope>
    <source>
        <strain evidence="5">MCN248</strain>
    </source>
</reference>
<dbReference type="GO" id="GO:0016853">
    <property type="term" value="F:isomerase activity"/>
    <property type="evidence" value="ECO:0007669"/>
    <property type="project" value="UniProtKB-KW"/>
</dbReference>
<evidence type="ECO:0000256" key="3">
    <source>
        <dbReference type="SAM" id="Phobius"/>
    </source>
</evidence>
<feature type="region of interest" description="Disordered" evidence="2">
    <location>
        <begin position="58"/>
        <end position="92"/>
    </location>
</feature>
<name>A0ABT4SET3_9ACTN</name>
<dbReference type="Pfam" id="PF00160">
    <property type="entry name" value="Pro_isomerase"/>
    <property type="match status" value="1"/>
</dbReference>